<accession>A0A0B1R8I8</accession>
<evidence type="ECO:0000313" key="1">
    <source>
        <dbReference type="EMBL" id="KHJ67976.1"/>
    </source>
</evidence>
<proteinExistence type="predicted"/>
<gene>
    <name evidence="1" type="ORF">QU24_11200</name>
</gene>
<dbReference type="AlphaFoldDB" id="A0A0B1R8I8"/>
<comment type="caution">
    <text evidence="1">The sequence shown here is derived from an EMBL/GenBank/DDBJ whole genome shotgun (WGS) entry which is preliminary data.</text>
</comment>
<evidence type="ECO:0000313" key="2">
    <source>
        <dbReference type="Proteomes" id="UP000030853"/>
    </source>
</evidence>
<reference evidence="1 2" key="1">
    <citation type="submission" date="2014-11" db="EMBL/GenBank/DDBJ databases">
        <title>Genome sequencing of Pantoea rodasii ND03.</title>
        <authorList>
            <person name="Muhamad Yunos N.Y."/>
            <person name="Chan K.-G."/>
        </authorList>
    </citation>
    <scope>NUCLEOTIDE SEQUENCE [LARGE SCALE GENOMIC DNA]</scope>
    <source>
        <strain evidence="1 2">ND03</strain>
    </source>
</reference>
<dbReference type="EMBL" id="JTJJ01000038">
    <property type="protein sequence ID" value="KHJ67976.1"/>
    <property type="molecule type" value="Genomic_DNA"/>
</dbReference>
<organism evidence="1 2">
    <name type="scientific">Pantoea rodasii</name>
    <dbReference type="NCBI Taxonomy" id="1076549"/>
    <lineage>
        <taxon>Bacteria</taxon>
        <taxon>Pseudomonadati</taxon>
        <taxon>Pseudomonadota</taxon>
        <taxon>Gammaproteobacteria</taxon>
        <taxon>Enterobacterales</taxon>
        <taxon>Erwiniaceae</taxon>
        <taxon>Pantoea</taxon>
    </lineage>
</organism>
<sequence>MLIFNFDVEQSSAVYVYQYRSKAVQVQIRKRQSDFKSGSIIDEKRQEFEKTPMKDLIKNVLKVFKLITRILLGGYYPIS</sequence>
<protein>
    <submittedName>
        <fullName evidence="1">Uncharacterized protein</fullName>
    </submittedName>
</protein>
<name>A0A0B1R8I8_9GAMM</name>
<dbReference type="Proteomes" id="UP000030853">
    <property type="component" value="Unassembled WGS sequence"/>
</dbReference>